<dbReference type="CDD" id="cd09274">
    <property type="entry name" value="RNase_HI_RT_Ty3"/>
    <property type="match status" value="1"/>
</dbReference>
<dbReference type="Proteomes" id="UP000813463">
    <property type="component" value="Chromosome 3"/>
</dbReference>
<evidence type="ECO:0000313" key="11">
    <source>
        <dbReference type="RefSeq" id="XP_056694933.1"/>
    </source>
</evidence>
<dbReference type="Pfam" id="PF24626">
    <property type="entry name" value="SH3_Tf2-1"/>
    <property type="match status" value="1"/>
</dbReference>
<dbReference type="SUPFAM" id="SSF56672">
    <property type="entry name" value="DNA/RNA polymerases"/>
    <property type="match status" value="1"/>
</dbReference>
<evidence type="ECO:0000256" key="6">
    <source>
        <dbReference type="ARBA" id="ARBA00022801"/>
    </source>
</evidence>
<dbReference type="InterPro" id="IPR056924">
    <property type="entry name" value="SH3_Tf2-1"/>
</dbReference>
<keyword evidence="6" id="KW-0378">Hydrolase</keyword>
<evidence type="ECO:0000256" key="7">
    <source>
        <dbReference type="ARBA" id="ARBA00022918"/>
    </source>
</evidence>
<evidence type="ECO:0000256" key="3">
    <source>
        <dbReference type="ARBA" id="ARBA00022695"/>
    </source>
</evidence>
<keyword evidence="7" id="KW-0695">RNA-directed DNA polymerase</keyword>
<keyword evidence="5" id="KW-0255">Endonuclease</keyword>
<dbReference type="Pfam" id="PF08284">
    <property type="entry name" value="RVP_2"/>
    <property type="match status" value="1"/>
</dbReference>
<dbReference type="Pfam" id="PF17917">
    <property type="entry name" value="RT_RNaseH"/>
    <property type="match status" value="1"/>
</dbReference>
<dbReference type="InterPro" id="IPR021109">
    <property type="entry name" value="Peptidase_aspartic_dom_sf"/>
</dbReference>
<name>A0ABM3RH50_SPIOL</name>
<gene>
    <name evidence="11" type="primary">LOC130469586</name>
</gene>
<dbReference type="InterPro" id="IPR041373">
    <property type="entry name" value="RT_RNaseH"/>
</dbReference>
<accession>A0ABM3RH50</accession>
<evidence type="ECO:0000256" key="1">
    <source>
        <dbReference type="ARBA" id="ARBA00012493"/>
    </source>
</evidence>
<dbReference type="InterPro" id="IPR043502">
    <property type="entry name" value="DNA/RNA_pol_sf"/>
</dbReference>
<feature type="domain" description="Reverse transcriptase RNase H-like" evidence="8">
    <location>
        <begin position="340"/>
        <end position="432"/>
    </location>
</feature>
<dbReference type="PANTHER" id="PTHR37984">
    <property type="entry name" value="PROTEIN CBG26694"/>
    <property type="match status" value="1"/>
</dbReference>
<proteinExistence type="predicted"/>
<dbReference type="Gene3D" id="3.10.10.10">
    <property type="entry name" value="HIV Type 1 Reverse Transcriptase, subunit A, domain 1"/>
    <property type="match status" value="1"/>
</dbReference>
<dbReference type="InterPro" id="IPR012337">
    <property type="entry name" value="RNaseH-like_sf"/>
</dbReference>
<dbReference type="Gene3D" id="3.30.420.10">
    <property type="entry name" value="Ribonuclease H-like superfamily/Ribonuclease H"/>
    <property type="match status" value="1"/>
</dbReference>
<keyword evidence="3" id="KW-0548">Nucleotidyltransferase</keyword>
<keyword evidence="4" id="KW-0540">Nuclease</keyword>
<dbReference type="InterPro" id="IPR050951">
    <property type="entry name" value="Retrovirus_Pol_polyprotein"/>
</dbReference>
<evidence type="ECO:0000259" key="8">
    <source>
        <dbReference type="Pfam" id="PF17917"/>
    </source>
</evidence>
<dbReference type="InterPro" id="IPR036397">
    <property type="entry name" value="RNaseH_sf"/>
</dbReference>
<evidence type="ECO:0000256" key="5">
    <source>
        <dbReference type="ARBA" id="ARBA00022759"/>
    </source>
</evidence>
<keyword evidence="10" id="KW-1185">Reference proteome</keyword>
<organism evidence="10 11">
    <name type="scientific">Spinacia oleracea</name>
    <name type="common">Spinach</name>
    <dbReference type="NCBI Taxonomy" id="3562"/>
    <lineage>
        <taxon>Eukaryota</taxon>
        <taxon>Viridiplantae</taxon>
        <taxon>Streptophyta</taxon>
        <taxon>Embryophyta</taxon>
        <taxon>Tracheophyta</taxon>
        <taxon>Spermatophyta</taxon>
        <taxon>Magnoliopsida</taxon>
        <taxon>eudicotyledons</taxon>
        <taxon>Gunneridae</taxon>
        <taxon>Pentapetalae</taxon>
        <taxon>Caryophyllales</taxon>
        <taxon>Chenopodiaceae</taxon>
        <taxon>Chenopodioideae</taxon>
        <taxon>Anserineae</taxon>
        <taxon>Spinacia</taxon>
    </lineage>
</organism>
<dbReference type="InterPro" id="IPR043128">
    <property type="entry name" value="Rev_trsase/Diguanyl_cyclase"/>
</dbReference>
<evidence type="ECO:0000256" key="2">
    <source>
        <dbReference type="ARBA" id="ARBA00022679"/>
    </source>
</evidence>
<dbReference type="SUPFAM" id="SSF53098">
    <property type="entry name" value="Ribonuclease H-like"/>
    <property type="match status" value="1"/>
</dbReference>
<reference evidence="11" key="2">
    <citation type="submission" date="2025-08" db="UniProtKB">
        <authorList>
            <consortium name="RefSeq"/>
        </authorList>
    </citation>
    <scope>IDENTIFICATION</scope>
    <source>
        <tissue evidence="11">Leaf</tissue>
    </source>
</reference>
<sequence length="783" mass="90267">MSIALPTGEIVKCRTLYRNCPIMLGEVEFLADLIAFDLSDFDVILGMNWLTKYEASINCLRQRVTLTTPSGDRISFQKSERKPTIQIVSALRAQEMNESGCTGYLCSVVDLNTPEPSITDIPIVCEYPNVFPEEIPGMPPPRELDFSIELIPGSTPISKAPYRMAPAELQELKKQLDDLLKKGYIRPSVSPWGAPVLFVKKKDGTLSNEEHEEHLRKVLDTLIKNQLYAKLSKCQFWLREISFLGHIISDKGVSVDPEKIKAIVEWPRPTNVPEVRSFMGLAGYYRRFVQDFSKVALPITRLVRKNTKFEWSDDCESAFQELKRRLTTAPILTLPSGTEGFVIYSDASKYGLGCVLMQKGKFIAYASRQLKQNFPTYDLELAAVVFALKIWRHYLYGVSCQIFTDHKSLKYIFTQKELNMRQRRWLELLKDYDLDIQYHPGKANVAADALSRKSHLNMILPFSRANHDDLQKMKIEFISKQRIARLNTLEMRPTLIDDIKEAQGKDLQLERIRNEVRNGKSPGFVIQEDATDGQTERTNQIVEDMLRACILDFQGTWEKFLPIVEFSYNNSYQATIGMAPYEALYGRKCRTPLCWSDIDEARVIGPELIQETTDKIWLIQSRMKAAQSRQKSYADQRRRPLEFEVGDHVFLKISPTKGVMRFGQTGKLSPRYIGPYEILERVSEVAYRLALPTDLEKVHNVFHVSMLRKYVPDPSHVISHEPLALRNDLTYEEKPIEILDRREKRLRNKVIPMVKVLWANHLTSEATWEVEDQFKSKYPQLFA</sequence>
<feature type="domain" description="Tf2-1-like SH3-like" evidence="9">
    <location>
        <begin position="646"/>
        <end position="711"/>
    </location>
</feature>
<dbReference type="Gene3D" id="3.30.70.270">
    <property type="match status" value="2"/>
</dbReference>
<dbReference type="PANTHER" id="PTHR37984:SF5">
    <property type="entry name" value="PROTEIN NYNRIN-LIKE"/>
    <property type="match status" value="1"/>
</dbReference>
<dbReference type="GeneID" id="130469586"/>
<dbReference type="CDD" id="cd00303">
    <property type="entry name" value="retropepsin_like"/>
    <property type="match status" value="1"/>
</dbReference>
<evidence type="ECO:0000313" key="10">
    <source>
        <dbReference type="Proteomes" id="UP000813463"/>
    </source>
</evidence>
<evidence type="ECO:0000259" key="9">
    <source>
        <dbReference type="Pfam" id="PF24626"/>
    </source>
</evidence>
<dbReference type="EC" id="2.7.7.49" evidence="1"/>
<protein>
    <recommendedName>
        <fullName evidence="1">RNA-directed DNA polymerase</fullName>
        <ecNumber evidence="1">2.7.7.49</ecNumber>
    </recommendedName>
</protein>
<dbReference type="Gene3D" id="2.40.70.10">
    <property type="entry name" value="Acid Proteases"/>
    <property type="match status" value="1"/>
</dbReference>
<evidence type="ECO:0000256" key="4">
    <source>
        <dbReference type="ARBA" id="ARBA00022722"/>
    </source>
</evidence>
<reference evidence="10" key="1">
    <citation type="journal article" date="2021" name="Nat. Commun.">
        <title>Genomic analyses provide insights into spinach domestication and the genetic basis of agronomic traits.</title>
        <authorList>
            <person name="Cai X."/>
            <person name="Sun X."/>
            <person name="Xu C."/>
            <person name="Sun H."/>
            <person name="Wang X."/>
            <person name="Ge C."/>
            <person name="Zhang Z."/>
            <person name="Wang Q."/>
            <person name="Fei Z."/>
            <person name="Jiao C."/>
            <person name="Wang Q."/>
        </authorList>
    </citation>
    <scope>NUCLEOTIDE SEQUENCE [LARGE SCALE GENOMIC DNA]</scope>
    <source>
        <strain evidence="10">cv. Varoflay</strain>
    </source>
</reference>
<keyword evidence="2" id="KW-0808">Transferase</keyword>
<dbReference type="RefSeq" id="XP_056694933.1">
    <property type="nucleotide sequence ID" value="XM_056838955.1"/>
</dbReference>